<dbReference type="PANTHER" id="PTHR48100">
    <property type="entry name" value="BROAD-SPECIFICITY PHOSPHATASE YOR283W-RELATED"/>
    <property type="match status" value="1"/>
</dbReference>
<dbReference type="InterPro" id="IPR029033">
    <property type="entry name" value="His_PPase_superfam"/>
</dbReference>
<dbReference type="Proteomes" id="UP000317093">
    <property type="component" value="Chromosome"/>
</dbReference>
<dbReference type="EMBL" id="CP036279">
    <property type="protein sequence ID" value="QDU63564.1"/>
    <property type="molecule type" value="Genomic_DNA"/>
</dbReference>
<dbReference type="SUPFAM" id="SSF53254">
    <property type="entry name" value="Phosphoglycerate mutase-like"/>
    <property type="match status" value="1"/>
</dbReference>
<organism evidence="1 2">
    <name type="scientific">Kolteria novifilia</name>
    <dbReference type="NCBI Taxonomy" id="2527975"/>
    <lineage>
        <taxon>Bacteria</taxon>
        <taxon>Pseudomonadati</taxon>
        <taxon>Planctomycetota</taxon>
        <taxon>Planctomycetia</taxon>
        <taxon>Kolteriales</taxon>
        <taxon>Kolteriaceae</taxon>
        <taxon>Kolteria</taxon>
    </lineage>
</organism>
<keyword evidence="1" id="KW-0378">Hydrolase</keyword>
<dbReference type="SMART" id="SM00855">
    <property type="entry name" value="PGAM"/>
    <property type="match status" value="1"/>
</dbReference>
<protein>
    <submittedName>
        <fullName evidence="1">Phosphoserine phosphatase 1</fullName>
        <ecNumber evidence="1">3.1.3.3</ecNumber>
    </submittedName>
</protein>
<dbReference type="KEGG" id="knv:Pan216_44450"/>
<dbReference type="InterPro" id="IPR013078">
    <property type="entry name" value="His_Pase_superF_clade-1"/>
</dbReference>
<dbReference type="CDD" id="cd07067">
    <property type="entry name" value="HP_PGM_like"/>
    <property type="match status" value="1"/>
</dbReference>
<evidence type="ECO:0000313" key="1">
    <source>
        <dbReference type="EMBL" id="QDU63564.1"/>
    </source>
</evidence>
<name>A0A518B9A2_9BACT</name>
<sequence>MRTVILLARHAATDNNMRQPPTLQGSGIDAPISDEGRLQAEALGNALADRSIAAVYASPLRRARETAEAVAKPHGHEVTPIPDFREADLGDWEGLSWVEISKRWPKEHEAFLADAENNSYLGGENMRNVCDRTLPALASIAQSHPEQTIVVVGHNVVNRVLLAEWMKIPLRFARKLTQNNAGYNVIEWRGDGFKVRTMNVADHLSGLPSAD</sequence>
<dbReference type="EC" id="3.1.3.3" evidence="1"/>
<reference evidence="1 2" key="1">
    <citation type="submission" date="2019-02" db="EMBL/GenBank/DDBJ databases">
        <title>Deep-cultivation of Planctomycetes and their phenomic and genomic characterization uncovers novel biology.</title>
        <authorList>
            <person name="Wiegand S."/>
            <person name="Jogler M."/>
            <person name="Boedeker C."/>
            <person name="Pinto D."/>
            <person name="Vollmers J."/>
            <person name="Rivas-Marin E."/>
            <person name="Kohn T."/>
            <person name="Peeters S.H."/>
            <person name="Heuer A."/>
            <person name="Rast P."/>
            <person name="Oberbeckmann S."/>
            <person name="Bunk B."/>
            <person name="Jeske O."/>
            <person name="Meyerdierks A."/>
            <person name="Storesund J.E."/>
            <person name="Kallscheuer N."/>
            <person name="Luecker S."/>
            <person name="Lage O.M."/>
            <person name="Pohl T."/>
            <person name="Merkel B.J."/>
            <person name="Hornburger P."/>
            <person name="Mueller R.-W."/>
            <person name="Bruemmer F."/>
            <person name="Labrenz M."/>
            <person name="Spormann A.M."/>
            <person name="Op den Camp H."/>
            <person name="Overmann J."/>
            <person name="Amann R."/>
            <person name="Jetten M.S.M."/>
            <person name="Mascher T."/>
            <person name="Medema M.H."/>
            <person name="Devos D.P."/>
            <person name="Kaster A.-K."/>
            <person name="Ovreas L."/>
            <person name="Rohde M."/>
            <person name="Galperin M.Y."/>
            <person name="Jogler C."/>
        </authorList>
    </citation>
    <scope>NUCLEOTIDE SEQUENCE [LARGE SCALE GENOMIC DNA]</scope>
    <source>
        <strain evidence="1 2">Pan216</strain>
    </source>
</reference>
<gene>
    <name evidence="1" type="primary">pspA_1</name>
    <name evidence="1" type="ORF">Pan216_44450</name>
</gene>
<dbReference type="RefSeq" id="WP_145261119.1">
    <property type="nucleotide sequence ID" value="NZ_CP036279.1"/>
</dbReference>
<dbReference type="Gene3D" id="3.40.50.1240">
    <property type="entry name" value="Phosphoglycerate mutase-like"/>
    <property type="match status" value="1"/>
</dbReference>
<dbReference type="GO" id="GO:0005737">
    <property type="term" value="C:cytoplasm"/>
    <property type="evidence" value="ECO:0007669"/>
    <property type="project" value="TreeGrafter"/>
</dbReference>
<dbReference type="OrthoDB" id="9782128at2"/>
<accession>A0A518B9A2</accession>
<dbReference type="PANTHER" id="PTHR48100:SF1">
    <property type="entry name" value="HISTIDINE PHOSPHATASE FAMILY PROTEIN-RELATED"/>
    <property type="match status" value="1"/>
</dbReference>
<evidence type="ECO:0000313" key="2">
    <source>
        <dbReference type="Proteomes" id="UP000317093"/>
    </source>
</evidence>
<proteinExistence type="predicted"/>
<dbReference type="AlphaFoldDB" id="A0A518B9A2"/>
<dbReference type="InterPro" id="IPR050275">
    <property type="entry name" value="PGM_Phosphatase"/>
</dbReference>
<keyword evidence="2" id="KW-1185">Reference proteome</keyword>
<dbReference type="Pfam" id="PF00300">
    <property type="entry name" value="His_Phos_1"/>
    <property type="match status" value="1"/>
</dbReference>
<dbReference type="GO" id="GO:0016791">
    <property type="term" value="F:phosphatase activity"/>
    <property type="evidence" value="ECO:0007669"/>
    <property type="project" value="TreeGrafter"/>
</dbReference>